<dbReference type="NCBIfam" id="TIGR04183">
    <property type="entry name" value="Por_Secre_tail"/>
    <property type="match status" value="1"/>
</dbReference>
<gene>
    <name evidence="4" type="ORF">SAMN05421741_11264</name>
</gene>
<dbReference type="RefSeq" id="WP_091523305.1">
    <property type="nucleotide sequence ID" value="NZ_FOVI01000012.1"/>
</dbReference>
<evidence type="ECO:0000313" key="5">
    <source>
        <dbReference type="Proteomes" id="UP000199036"/>
    </source>
</evidence>
<organism evidence="4 5">
    <name type="scientific">Paenimyroides ummariense</name>
    <dbReference type="NCBI Taxonomy" id="913024"/>
    <lineage>
        <taxon>Bacteria</taxon>
        <taxon>Pseudomonadati</taxon>
        <taxon>Bacteroidota</taxon>
        <taxon>Flavobacteriia</taxon>
        <taxon>Flavobacteriales</taxon>
        <taxon>Flavobacteriaceae</taxon>
        <taxon>Paenimyroides</taxon>
    </lineage>
</organism>
<feature type="chain" id="PRO_5011464845" evidence="2">
    <location>
        <begin position="21"/>
        <end position="354"/>
    </location>
</feature>
<dbReference type="AlphaFoldDB" id="A0A1I5CG84"/>
<evidence type="ECO:0000259" key="3">
    <source>
        <dbReference type="Pfam" id="PF18962"/>
    </source>
</evidence>
<name>A0A1I5CG84_9FLAO</name>
<feature type="signal peptide" evidence="2">
    <location>
        <begin position="1"/>
        <end position="20"/>
    </location>
</feature>
<dbReference type="Proteomes" id="UP000199036">
    <property type="component" value="Unassembled WGS sequence"/>
</dbReference>
<feature type="domain" description="Secretion system C-terminal sorting" evidence="3">
    <location>
        <begin position="281"/>
        <end position="352"/>
    </location>
</feature>
<accession>A0A1I5CG84</accession>
<dbReference type="EMBL" id="FOVI01000012">
    <property type="protein sequence ID" value="SFN85936.1"/>
    <property type="molecule type" value="Genomic_DNA"/>
</dbReference>
<evidence type="ECO:0000256" key="2">
    <source>
        <dbReference type="SAM" id="SignalP"/>
    </source>
</evidence>
<dbReference type="Gene3D" id="2.60.40.3080">
    <property type="match status" value="1"/>
</dbReference>
<keyword evidence="1 2" id="KW-0732">Signal</keyword>
<dbReference type="Pfam" id="PF18962">
    <property type="entry name" value="Por_Secre_tail"/>
    <property type="match status" value="1"/>
</dbReference>
<protein>
    <submittedName>
        <fullName evidence="4">Por secretion system C-terminal sorting domain-containing protein</fullName>
    </submittedName>
</protein>
<proteinExistence type="predicted"/>
<dbReference type="OrthoDB" id="1401747at2"/>
<evidence type="ECO:0000313" key="4">
    <source>
        <dbReference type="EMBL" id="SFN85936.1"/>
    </source>
</evidence>
<reference evidence="5" key="1">
    <citation type="submission" date="2016-10" db="EMBL/GenBank/DDBJ databases">
        <authorList>
            <person name="Varghese N."/>
            <person name="Submissions S."/>
        </authorList>
    </citation>
    <scope>NUCLEOTIDE SEQUENCE [LARGE SCALE GENOMIC DNA]</scope>
    <source>
        <strain evidence="5">DS-12</strain>
    </source>
</reference>
<dbReference type="STRING" id="913024.SAMN05421741_11264"/>
<dbReference type="InterPro" id="IPR026444">
    <property type="entry name" value="Secre_tail"/>
</dbReference>
<evidence type="ECO:0000256" key="1">
    <source>
        <dbReference type="ARBA" id="ARBA00022729"/>
    </source>
</evidence>
<sequence length="354" mass="39742">MKKTTFLAFTALLLFNSINAQVLLNDNFDNYTLGNLGTDPNGIIPGQGGWLTSTNNTAIPNNNSTTITNEPFRGKALTLTNTKDKYISVKKELNSLIDQHTNGNNVIKFEIDYYTGSQYYTASAPNTTPHTFITFTTNHKSLFTLAHHVRSQEAYIYALYPESDSKHNEIKLGNGTLGDQLPVNTWVTFIVYLDYNNKKIYFETPYFNKVTVGDFLSKSTSTNLIDDFKPTSVHLSSTANIINASQMDHKYDNIKITRLKTVPTNIIALSINEQLAQSFNLYPNPATNVINITNSENISVKQVEIYDITGKLINSQNFNNETEIQLNIENLTSGTYLLHLHTNEGVAVKKMIKK</sequence>
<keyword evidence="5" id="KW-1185">Reference proteome</keyword>